<dbReference type="PRINTS" id="PR01011">
    <property type="entry name" value="GLUTPROXDASE"/>
</dbReference>
<comment type="similarity">
    <text evidence="1 5">Belongs to the glutathione peroxidase family.</text>
</comment>
<dbReference type="InterPro" id="IPR029759">
    <property type="entry name" value="GPX_AS"/>
</dbReference>
<dbReference type="PANTHER" id="PTHR11592:SF40">
    <property type="entry name" value="THIOREDOXIN_GLUTATHIONE PEROXIDASE BTUE"/>
    <property type="match status" value="1"/>
</dbReference>
<keyword evidence="2 5" id="KW-0575">Peroxidase</keyword>
<dbReference type="STRING" id="288004.AL038_04680"/>
<dbReference type="InterPro" id="IPR000889">
    <property type="entry name" value="Glutathione_peroxidase"/>
</dbReference>
<gene>
    <name evidence="8" type="ORF">BLE401_01320</name>
</gene>
<dbReference type="PROSITE" id="PS51352">
    <property type="entry name" value="THIOREDOXIN_2"/>
    <property type="match status" value="1"/>
</dbReference>
<keyword evidence="9" id="KW-1185">Reference proteome</keyword>
<evidence type="ECO:0000256" key="1">
    <source>
        <dbReference type="ARBA" id="ARBA00006926"/>
    </source>
</evidence>
<evidence type="ECO:0000313" key="9">
    <source>
        <dbReference type="Proteomes" id="UP000234271"/>
    </source>
</evidence>
<evidence type="ECO:0000256" key="3">
    <source>
        <dbReference type="ARBA" id="ARBA00023002"/>
    </source>
</evidence>
<evidence type="ECO:0000256" key="6">
    <source>
        <dbReference type="SAM" id="SignalP"/>
    </source>
</evidence>
<dbReference type="GO" id="GO:0004601">
    <property type="term" value="F:peroxidase activity"/>
    <property type="evidence" value="ECO:0007669"/>
    <property type="project" value="UniProtKB-KW"/>
</dbReference>
<dbReference type="Pfam" id="PF00255">
    <property type="entry name" value="GSHPx"/>
    <property type="match status" value="1"/>
</dbReference>
<keyword evidence="3 5" id="KW-0560">Oxidoreductase</keyword>
<dbReference type="SUPFAM" id="SSF52833">
    <property type="entry name" value="Thioredoxin-like"/>
    <property type="match status" value="1"/>
</dbReference>
<name>A0A2N9YAH8_9GAMM</name>
<dbReference type="OrthoDB" id="9785502at2"/>
<dbReference type="PANTHER" id="PTHR11592">
    <property type="entry name" value="GLUTATHIONE PEROXIDASE"/>
    <property type="match status" value="1"/>
</dbReference>
<dbReference type="PROSITE" id="PS51257">
    <property type="entry name" value="PROKAR_LIPOPROTEIN"/>
    <property type="match status" value="1"/>
</dbReference>
<dbReference type="AlphaFoldDB" id="A0A2N9YAH8"/>
<evidence type="ECO:0000256" key="2">
    <source>
        <dbReference type="ARBA" id="ARBA00022559"/>
    </source>
</evidence>
<evidence type="ECO:0000256" key="4">
    <source>
        <dbReference type="PIRSR" id="PIRSR000303-1"/>
    </source>
</evidence>
<protein>
    <recommendedName>
        <fullName evidence="5">Glutathione peroxidase</fullName>
    </recommendedName>
</protein>
<keyword evidence="6" id="KW-0732">Signal</keyword>
<dbReference type="InterPro" id="IPR013766">
    <property type="entry name" value="Thioredoxin_domain"/>
</dbReference>
<evidence type="ECO:0000256" key="5">
    <source>
        <dbReference type="RuleBase" id="RU000499"/>
    </source>
</evidence>
<evidence type="ECO:0000259" key="7">
    <source>
        <dbReference type="PROSITE" id="PS51352"/>
    </source>
</evidence>
<feature type="domain" description="Thioredoxin" evidence="7">
    <location>
        <begin position="9"/>
        <end position="181"/>
    </location>
</feature>
<dbReference type="GO" id="GO:0034599">
    <property type="term" value="P:cellular response to oxidative stress"/>
    <property type="evidence" value="ECO:0007669"/>
    <property type="project" value="TreeGrafter"/>
</dbReference>
<feature type="active site" evidence="4">
    <location>
        <position position="60"/>
    </location>
</feature>
<dbReference type="PROSITE" id="PS00460">
    <property type="entry name" value="GLUTATHIONE_PEROXID_1"/>
    <property type="match status" value="1"/>
</dbReference>
<dbReference type="CDD" id="cd00340">
    <property type="entry name" value="GSH_Peroxidase"/>
    <property type="match status" value="1"/>
</dbReference>
<feature type="chain" id="PRO_5015009811" description="Glutathione peroxidase" evidence="6">
    <location>
        <begin position="22"/>
        <end position="186"/>
    </location>
</feature>
<dbReference type="Gene3D" id="3.40.30.10">
    <property type="entry name" value="Glutaredoxin"/>
    <property type="match status" value="1"/>
</dbReference>
<dbReference type="InterPro" id="IPR036249">
    <property type="entry name" value="Thioredoxin-like_sf"/>
</dbReference>
<dbReference type="EMBL" id="CP018889">
    <property type="protein sequence ID" value="AUI67466.1"/>
    <property type="molecule type" value="Genomic_DNA"/>
</dbReference>
<evidence type="ECO:0000313" key="8">
    <source>
        <dbReference type="EMBL" id="AUI67466.1"/>
    </source>
</evidence>
<dbReference type="PIRSF" id="PIRSF000303">
    <property type="entry name" value="Glutathion_perox"/>
    <property type="match status" value="1"/>
</dbReference>
<accession>A0A2N9YAH8</accession>
<dbReference type="KEGG" id="blep:AL038_04680"/>
<proteinExistence type="inferred from homology"/>
<reference evidence="9" key="1">
    <citation type="submission" date="2016-12" db="EMBL/GenBank/DDBJ databases">
        <title>Complete Genome Sequence of Beggiatoa leptomitiformis D-401.</title>
        <authorList>
            <person name="Fomenkov A."/>
            <person name="Vincze T."/>
            <person name="Grabovich M."/>
            <person name="Anton B.P."/>
            <person name="Dubinina G."/>
            <person name="Orlova M."/>
            <person name="Belousova E."/>
            <person name="Roberts R.J."/>
        </authorList>
    </citation>
    <scope>NUCLEOTIDE SEQUENCE [LARGE SCALE GENOMIC DNA]</scope>
    <source>
        <strain evidence="9">D-401</strain>
    </source>
</reference>
<organism evidence="8 9">
    <name type="scientific">Beggiatoa leptomitoformis</name>
    <dbReference type="NCBI Taxonomy" id="288004"/>
    <lineage>
        <taxon>Bacteria</taxon>
        <taxon>Pseudomonadati</taxon>
        <taxon>Pseudomonadota</taxon>
        <taxon>Gammaproteobacteria</taxon>
        <taxon>Thiotrichales</taxon>
        <taxon>Thiotrichaceae</taxon>
        <taxon>Beggiatoa</taxon>
    </lineage>
</organism>
<dbReference type="Proteomes" id="UP000234271">
    <property type="component" value="Chromosome"/>
</dbReference>
<dbReference type="PROSITE" id="PS51355">
    <property type="entry name" value="GLUTATHIONE_PEROXID_3"/>
    <property type="match status" value="1"/>
</dbReference>
<sequence>MNKFLFPTLFMLYALPSSTLAACPKTLDFDVRPLTGDKTINLCEAYQGKVVLIVNTASKCGFTPQYEGLEALYRQYREQGLVVLGFPSNDFGGQEPGSEQEIQSFCRLTYGVEFPMFEKMSVSEKNPHPFYQLLASLAEEYPRWNFHKYLLDRQGKLVGSYSSRVKPDDPQLITTIDALLKQQLSE</sequence>
<feature type="signal peptide" evidence="6">
    <location>
        <begin position="1"/>
        <end position="21"/>
    </location>
</feature>